<dbReference type="EMBL" id="CAJOAX010012452">
    <property type="protein sequence ID" value="CAF4112500.1"/>
    <property type="molecule type" value="Genomic_DNA"/>
</dbReference>
<sequence length="17" mass="1787">SQLPLLNALSTHPIVPS</sequence>
<dbReference type="Proteomes" id="UP000663823">
    <property type="component" value="Unassembled WGS sequence"/>
</dbReference>
<protein>
    <submittedName>
        <fullName evidence="1">Uncharacterized protein</fullName>
    </submittedName>
</protein>
<evidence type="ECO:0000313" key="2">
    <source>
        <dbReference type="Proteomes" id="UP000663823"/>
    </source>
</evidence>
<gene>
    <name evidence="1" type="ORF">OTI717_LOCUS34568</name>
</gene>
<name>A0A819VNQ2_9BILA</name>
<organism evidence="1 2">
    <name type="scientific">Rotaria sordida</name>
    <dbReference type="NCBI Taxonomy" id="392033"/>
    <lineage>
        <taxon>Eukaryota</taxon>
        <taxon>Metazoa</taxon>
        <taxon>Spiralia</taxon>
        <taxon>Gnathifera</taxon>
        <taxon>Rotifera</taxon>
        <taxon>Eurotatoria</taxon>
        <taxon>Bdelloidea</taxon>
        <taxon>Philodinida</taxon>
        <taxon>Philodinidae</taxon>
        <taxon>Rotaria</taxon>
    </lineage>
</organism>
<reference evidence="1" key="1">
    <citation type="submission" date="2021-02" db="EMBL/GenBank/DDBJ databases">
        <authorList>
            <person name="Nowell W R."/>
        </authorList>
    </citation>
    <scope>NUCLEOTIDE SEQUENCE</scope>
</reference>
<accession>A0A819VNQ2</accession>
<evidence type="ECO:0000313" key="1">
    <source>
        <dbReference type="EMBL" id="CAF4112500.1"/>
    </source>
</evidence>
<proteinExistence type="predicted"/>
<dbReference type="AlphaFoldDB" id="A0A819VNQ2"/>
<feature type="non-terminal residue" evidence="1">
    <location>
        <position position="1"/>
    </location>
</feature>
<comment type="caution">
    <text evidence="1">The sequence shown here is derived from an EMBL/GenBank/DDBJ whole genome shotgun (WGS) entry which is preliminary data.</text>
</comment>